<evidence type="ECO:0000256" key="2">
    <source>
        <dbReference type="ARBA" id="ARBA00004496"/>
    </source>
</evidence>
<dbReference type="GO" id="GO:0008270">
    <property type="term" value="F:zinc ion binding"/>
    <property type="evidence" value="ECO:0007669"/>
    <property type="project" value="TreeGrafter"/>
</dbReference>
<dbReference type="Proteomes" id="UP001211866">
    <property type="component" value="Chromosome"/>
</dbReference>
<keyword evidence="12 16" id="KW-0238">DNA-binding</keyword>
<evidence type="ECO:0000256" key="11">
    <source>
        <dbReference type="ARBA" id="ARBA00023015"/>
    </source>
</evidence>
<reference evidence="18 20" key="3">
    <citation type="submission" date="2022-05" db="EMBL/GenBank/DDBJ databases">
        <title>Complete sequence of strain NY11312.</title>
        <authorList>
            <person name="Zhou D."/>
        </authorList>
    </citation>
    <scope>NUCLEOTIDE SEQUENCE [LARGE SCALE GENOMIC DNA]</scope>
    <source>
        <strain evidence="18 20">NY11312</strain>
    </source>
</reference>
<evidence type="ECO:0000256" key="12">
    <source>
        <dbReference type="ARBA" id="ARBA00023125"/>
    </source>
</evidence>
<evidence type="ECO:0000313" key="20">
    <source>
        <dbReference type="Proteomes" id="UP001211866"/>
    </source>
</evidence>
<evidence type="ECO:0000256" key="15">
    <source>
        <dbReference type="PIRSR" id="PIRSR602481-2"/>
    </source>
</evidence>
<keyword evidence="10 15" id="KW-0408">Iron</keyword>
<dbReference type="GO" id="GO:0005829">
    <property type="term" value="C:cytosol"/>
    <property type="evidence" value="ECO:0007669"/>
    <property type="project" value="TreeGrafter"/>
</dbReference>
<dbReference type="InterPro" id="IPR036388">
    <property type="entry name" value="WH-like_DNA-bd_sf"/>
</dbReference>
<comment type="subunit">
    <text evidence="4 16">Homodimer.</text>
</comment>
<dbReference type="Pfam" id="PF01475">
    <property type="entry name" value="FUR"/>
    <property type="match status" value="1"/>
</dbReference>
<evidence type="ECO:0000313" key="17">
    <source>
        <dbReference type="EMBL" id="PWE13335.1"/>
    </source>
</evidence>
<evidence type="ECO:0000313" key="19">
    <source>
        <dbReference type="Proteomes" id="UP000245216"/>
    </source>
</evidence>
<dbReference type="STRING" id="511.UZ73_17205"/>
<dbReference type="InterPro" id="IPR043135">
    <property type="entry name" value="Fur_C"/>
</dbReference>
<comment type="function">
    <text evidence="1">Acts as a global negative controlling element, employing Fe(2+) as a cofactor to bind the operator of the repressed genes.</text>
</comment>
<dbReference type="FunFam" id="1.10.10.10:FF:000007">
    <property type="entry name" value="Ferric uptake regulation protein"/>
    <property type="match status" value="1"/>
</dbReference>
<evidence type="ECO:0000256" key="16">
    <source>
        <dbReference type="RuleBase" id="RU364037"/>
    </source>
</evidence>
<keyword evidence="7 16" id="KW-0678">Repressor</keyword>
<evidence type="ECO:0000313" key="18">
    <source>
        <dbReference type="EMBL" id="WBM39907.1"/>
    </source>
</evidence>
<evidence type="ECO:0000256" key="14">
    <source>
        <dbReference type="PIRSR" id="PIRSR602481-1"/>
    </source>
</evidence>
<comment type="cofactor">
    <cofactor evidence="14">
        <name>Zn(2+)</name>
        <dbReference type="ChEBI" id="CHEBI:29105"/>
    </cofactor>
    <text evidence="14">Binds 1 zinc ion per subunit.</text>
</comment>
<dbReference type="InterPro" id="IPR036390">
    <property type="entry name" value="WH_DNA-bd_sf"/>
</dbReference>
<dbReference type="GO" id="GO:0001216">
    <property type="term" value="F:DNA-binding transcription activator activity"/>
    <property type="evidence" value="ECO:0007669"/>
    <property type="project" value="UniProtKB-ARBA"/>
</dbReference>
<dbReference type="GO" id="GO:0000976">
    <property type="term" value="F:transcription cis-regulatory region binding"/>
    <property type="evidence" value="ECO:0007669"/>
    <property type="project" value="UniProtKB-ARBA"/>
</dbReference>
<evidence type="ECO:0000256" key="6">
    <source>
        <dbReference type="ARBA" id="ARBA00022490"/>
    </source>
</evidence>
<feature type="binding site" evidence="14">
    <location>
        <position position="132"/>
    </location>
    <ligand>
        <name>Zn(2+)</name>
        <dbReference type="ChEBI" id="CHEBI:29105"/>
    </ligand>
</feature>
<dbReference type="GO" id="GO:0032993">
    <property type="term" value="C:protein-DNA complex"/>
    <property type="evidence" value="ECO:0007669"/>
    <property type="project" value="UniProtKB-ARBA"/>
</dbReference>
<feature type="binding site" evidence="15">
    <location>
        <position position="86"/>
    </location>
    <ligand>
        <name>Fe cation</name>
        <dbReference type="ChEBI" id="CHEBI:24875"/>
    </ligand>
</feature>
<accession>A0A2U2BH39</accession>
<dbReference type="InterPro" id="IPR002481">
    <property type="entry name" value="FUR"/>
</dbReference>
<feature type="binding site" evidence="15">
    <location>
        <position position="124"/>
    </location>
    <ligand>
        <name>Fe cation</name>
        <dbReference type="ChEBI" id="CHEBI:24875"/>
    </ligand>
</feature>
<dbReference type="PANTHER" id="PTHR33202">
    <property type="entry name" value="ZINC UPTAKE REGULATION PROTEIN"/>
    <property type="match status" value="1"/>
</dbReference>
<keyword evidence="8 14" id="KW-0479">Metal-binding</keyword>
<reference evidence="17 19" key="1">
    <citation type="submission" date="2018-05" db="EMBL/GenBank/DDBJ databases">
        <title>Genome Sequence of an Efficient Indole-Degrading Bacterium, Alcaligenes sp.YBY.</title>
        <authorList>
            <person name="Yang B."/>
        </authorList>
    </citation>
    <scope>NUCLEOTIDE SEQUENCE [LARGE SCALE GENOMIC DNA]</scope>
    <source>
        <strain evidence="17 19">YBY</strain>
    </source>
</reference>
<evidence type="ECO:0000256" key="3">
    <source>
        <dbReference type="ARBA" id="ARBA00007957"/>
    </source>
</evidence>
<comment type="subcellular location">
    <subcellularLocation>
        <location evidence="2 16">Cytoplasm</location>
    </subcellularLocation>
</comment>
<feature type="binding site" evidence="14">
    <location>
        <position position="137"/>
    </location>
    <ligand>
        <name>Zn(2+)</name>
        <dbReference type="ChEBI" id="CHEBI:29105"/>
    </ligand>
</feature>
<keyword evidence="11 16" id="KW-0805">Transcription regulation</keyword>
<proteinExistence type="inferred from homology"/>
<keyword evidence="6 16" id="KW-0963">Cytoplasm</keyword>
<evidence type="ECO:0000256" key="8">
    <source>
        <dbReference type="ARBA" id="ARBA00022723"/>
    </source>
</evidence>
<comment type="similarity">
    <text evidence="3 16">Belongs to the Fur family.</text>
</comment>
<evidence type="ECO:0000256" key="13">
    <source>
        <dbReference type="ARBA" id="ARBA00023163"/>
    </source>
</evidence>
<name>A0A2U2BH39_ALCFA</name>
<evidence type="ECO:0000256" key="10">
    <source>
        <dbReference type="ARBA" id="ARBA00023004"/>
    </source>
</evidence>
<feature type="binding site" evidence="14">
    <location>
        <position position="92"/>
    </location>
    <ligand>
        <name>Zn(2+)</name>
        <dbReference type="ChEBI" id="CHEBI:29105"/>
    </ligand>
</feature>
<evidence type="ECO:0000256" key="9">
    <source>
        <dbReference type="ARBA" id="ARBA00022833"/>
    </source>
</evidence>
<dbReference type="PANTHER" id="PTHR33202:SF2">
    <property type="entry name" value="FERRIC UPTAKE REGULATION PROTEIN"/>
    <property type="match status" value="1"/>
</dbReference>
<keyword evidence="13 16" id="KW-0804">Transcription</keyword>
<sequence length="152" mass="17695">MTDSKELKERGLKVTTARIQILEIFQAPGIRHLTADDVYRQLIRQGSEIGLATVYRVLTQLQQAGLLKQVYFESGRALYELDDGEHHDHLICTDCGRVQEFHDKAIEQRQKAIAQERGFQILEHSHVLYGRCLTPECEYRPEPMMTRKKRED</sequence>
<dbReference type="EMBL" id="CP096916">
    <property type="protein sequence ID" value="WBM39907.1"/>
    <property type="molecule type" value="Genomic_DNA"/>
</dbReference>
<dbReference type="FunFam" id="3.30.1490.190:FF:000001">
    <property type="entry name" value="Ferric uptake regulation protein"/>
    <property type="match status" value="1"/>
</dbReference>
<dbReference type="CDD" id="cd07153">
    <property type="entry name" value="Fur_like"/>
    <property type="match status" value="1"/>
</dbReference>
<dbReference type="EMBL" id="QEXO01000004">
    <property type="protein sequence ID" value="PWE13335.1"/>
    <property type="molecule type" value="Genomic_DNA"/>
</dbReference>
<evidence type="ECO:0000256" key="1">
    <source>
        <dbReference type="ARBA" id="ARBA00002997"/>
    </source>
</evidence>
<evidence type="ECO:0000256" key="4">
    <source>
        <dbReference type="ARBA" id="ARBA00011738"/>
    </source>
</evidence>
<feature type="binding site" evidence="15">
    <location>
        <position position="88"/>
    </location>
    <ligand>
        <name>Fe cation</name>
        <dbReference type="ChEBI" id="CHEBI:24875"/>
    </ligand>
</feature>
<dbReference type="NCBIfam" id="NF006999">
    <property type="entry name" value="PRK09462.1"/>
    <property type="match status" value="1"/>
</dbReference>
<protein>
    <recommendedName>
        <fullName evidence="5 16">Ferric uptake regulation protein</fullName>
    </recommendedName>
</protein>
<evidence type="ECO:0000256" key="7">
    <source>
        <dbReference type="ARBA" id="ARBA00022491"/>
    </source>
</evidence>
<feature type="binding site" evidence="15">
    <location>
        <position position="107"/>
    </location>
    <ligand>
        <name>Fe cation</name>
        <dbReference type="ChEBI" id="CHEBI:24875"/>
    </ligand>
</feature>
<keyword evidence="9 14" id="KW-0862">Zinc</keyword>
<gene>
    <name evidence="16 18" type="primary">fur</name>
    <name evidence="17" type="ORF">DF183_16115</name>
    <name evidence="18" type="ORF">M2J83_08880</name>
</gene>
<organism evidence="17 19">
    <name type="scientific">Alcaligenes faecalis</name>
    <dbReference type="NCBI Taxonomy" id="511"/>
    <lineage>
        <taxon>Bacteria</taxon>
        <taxon>Pseudomonadati</taxon>
        <taxon>Pseudomonadota</taxon>
        <taxon>Betaproteobacteria</taxon>
        <taxon>Burkholderiales</taxon>
        <taxon>Alcaligenaceae</taxon>
        <taxon>Alcaligenes</taxon>
    </lineage>
</organism>
<dbReference type="GO" id="GO:0045892">
    <property type="term" value="P:negative regulation of DNA-templated transcription"/>
    <property type="evidence" value="ECO:0007669"/>
    <property type="project" value="TreeGrafter"/>
</dbReference>
<comment type="cofactor">
    <cofactor evidence="15">
        <name>Mn(2+)</name>
        <dbReference type="ChEBI" id="CHEBI:29035"/>
    </cofactor>
    <cofactor evidence="15">
        <name>Fe(2+)</name>
        <dbReference type="ChEBI" id="CHEBI:29033"/>
    </cofactor>
    <text evidence="15">Binds 1 Mn(2+) or Fe(2+) ion per subunit.</text>
</comment>
<reference evidence="17 19" key="2">
    <citation type="submission" date="2018-05" db="EMBL/GenBank/DDBJ databases">
        <authorList>
            <person name="Lanie J.A."/>
            <person name="Ng W.-L."/>
            <person name="Kazmierczak K.M."/>
            <person name="Andrzejewski T.M."/>
            <person name="Davidsen T.M."/>
            <person name="Wayne K.J."/>
            <person name="Tettelin H."/>
            <person name="Glass J.I."/>
            <person name="Rusch D."/>
            <person name="Podicherti R."/>
            <person name="Tsui H.-C.T."/>
            <person name="Winkler M.E."/>
        </authorList>
    </citation>
    <scope>NUCLEOTIDE SEQUENCE [LARGE SCALE GENOMIC DNA]</scope>
    <source>
        <strain evidence="17 19">YBY</strain>
    </source>
</reference>
<dbReference type="GO" id="GO:1900705">
    <property type="term" value="P:negative regulation of siderophore biosynthetic process"/>
    <property type="evidence" value="ECO:0007669"/>
    <property type="project" value="TreeGrafter"/>
</dbReference>
<dbReference type="Gene3D" id="1.10.10.10">
    <property type="entry name" value="Winged helix-like DNA-binding domain superfamily/Winged helix DNA-binding domain"/>
    <property type="match status" value="1"/>
</dbReference>
<dbReference type="SUPFAM" id="SSF46785">
    <property type="entry name" value="Winged helix' DNA-binding domain"/>
    <property type="match status" value="1"/>
</dbReference>
<dbReference type="RefSeq" id="WP_109089590.1">
    <property type="nucleotide sequence ID" value="NZ_CP039544.1"/>
</dbReference>
<dbReference type="Gene3D" id="3.30.1490.190">
    <property type="match status" value="1"/>
</dbReference>
<keyword evidence="20" id="KW-1185">Reference proteome</keyword>
<evidence type="ECO:0000256" key="5">
    <source>
        <dbReference type="ARBA" id="ARBA00020910"/>
    </source>
</evidence>
<dbReference type="AlphaFoldDB" id="A0A2U2BH39"/>
<dbReference type="Proteomes" id="UP000245216">
    <property type="component" value="Unassembled WGS sequence"/>
</dbReference>
<feature type="binding site" evidence="14">
    <location>
        <position position="95"/>
    </location>
    <ligand>
        <name>Zn(2+)</name>
        <dbReference type="ChEBI" id="CHEBI:29105"/>
    </ligand>
</feature>